<feature type="domain" description="RCC1-like" evidence="3">
    <location>
        <begin position="11"/>
        <end position="235"/>
    </location>
</feature>
<dbReference type="PROSITE" id="PS00626">
    <property type="entry name" value="RCC1_2"/>
    <property type="match status" value="5"/>
</dbReference>
<dbReference type="PANTHER" id="PTHR45982">
    <property type="entry name" value="REGULATOR OF CHROMOSOME CONDENSATION"/>
    <property type="match status" value="1"/>
</dbReference>
<dbReference type="Pfam" id="PF25390">
    <property type="entry name" value="WD40_RLD"/>
    <property type="match status" value="2"/>
</dbReference>
<dbReference type="InterPro" id="IPR058923">
    <property type="entry name" value="RCC1-like_dom"/>
</dbReference>
<dbReference type="PANTHER" id="PTHR45982:SF1">
    <property type="entry name" value="REGULATOR OF CHROMOSOME CONDENSATION"/>
    <property type="match status" value="1"/>
</dbReference>
<keyword evidence="5" id="KW-1185">Reference proteome</keyword>
<gene>
    <name evidence="4" type="ORF">HZI73_14745</name>
</gene>
<accession>A0A8J8MKM0</accession>
<dbReference type="GO" id="GO:0005737">
    <property type="term" value="C:cytoplasm"/>
    <property type="evidence" value="ECO:0007669"/>
    <property type="project" value="TreeGrafter"/>
</dbReference>
<dbReference type="InterPro" id="IPR051553">
    <property type="entry name" value="Ran_GTPase-activating"/>
</dbReference>
<name>A0A8J8MKM0_9FIRM</name>
<evidence type="ECO:0000259" key="3">
    <source>
        <dbReference type="Pfam" id="PF25390"/>
    </source>
</evidence>
<dbReference type="Pfam" id="PF00415">
    <property type="entry name" value="RCC1"/>
    <property type="match status" value="2"/>
</dbReference>
<dbReference type="PROSITE" id="PS50012">
    <property type="entry name" value="RCC1_3"/>
    <property type="match status" value="14"/>
</dbReference>
<evidence type="ECO:0000313" key="4">
    <source>
        <dbReference type="EMBL" id="QUI23465.1"/>
    </source>
</evidence>
<evidence type="ECO:0000256" key="1">
    <source>
        <dbReference type="ARBA" id="ARBA00022658"/>
    </source>
</evidence>
<dbReference type="Proteomes" id="UP000683246">
    <property type="component" value="Chromosome"/>
</dbReference>
<dbReference type="GO" id="GO:0005085">
    <property type="term" value="F:guanyl-nucleotide exchange factor activity"/>
    <property type="evidence" value="ECO:0007669"/>
    <property type="project" value="TreeGrafter"/>
</dbReference>
<proteinExistence type="predicted"/>
<evidence type="ECO:0000313" key="5">
    <source>
        <dbReference type="Proteomes" id="UP000683246"/>
    </source>
</evidence>
<protein>
    <submittedName>
        <fullName evidence="4">RCC1 repeat-containing protein</fullName>
    </submittedName>
</protein>
<dbReference type="InterPro" id="IPR009091">
    <property type="entry name" value="RCC1/BLIP-II"/>
</dbReference>
<dbReference type="EMBL" id="CP058649">
    <property type="protein sequence ID" value="QUI23465.1"/>
    <property type="molecule type" value="Genomic_DNA"/>
</dbReference>
<dbReference type="RefSeq" id="WP_212694149.1">
    <property type="nucleotide sequence ID" value="NZ_CP058649.1"/>
</dbReference>
<keyword evidence="2" id="KW-0677">Repeat</keyword>
<dbReference type="KEGG" id="vpy:HZI73_14745"/>
<evidence type="ECO:0000256" key="2">
    <source>
        <dbReference type="ARBA" id="ARBA00022737"/>
    </source>
</evidence>
<dbReference type="PRINTS" id="PR00633">
    <property type="entry name" value="RCCNDNSATION"/>
</dbReference>
<reference evidence="4" key="1">
    <citation type="submission" date="2020-07" db="EMBL/GenBank/DDBJ databases">
        <title>Vallitalea pronyensis genome.</title>
        <authorList>
            <person name="Postec A."/>
        </authorList>
    </citation>
    <scope>NUCLEOTIDE SEQUENCE</scope>
    <source>
        <strain evidence="4">FatNI3</strain>
    </source>
</reference>
<organism evidence="4 5">
    <name type="scientific">Vallitalea pronyensis</name>
    <dbReference type="NCBI Taxonomy" id="1348613"/>
    <lineage>
        <taxon>Bacteria</taxon>
        <taxon>Bacillati</taxon>
        <taxon>Bacillota</taxon>
        <taxon>Clostridia</taxon>
        <taxon>Lachnospirales</taxon>
        <taxon>Vallitaleaceae</taxon>
        <taxon>Vallitalea</taxon>
    </lineage>
</organism>
<feature type="domain" description="RCC1-like" evidence="3">
    <location>
        <begin position="395"/>
        <end position="712"/>
    </location>
</feature>
<dbReference type="InterPro" id="IPR000408">
    <property type="entry name" value="Reg_chr_condens"/>
</dbReference>
<dbReference type="SUPFAM" id="SSF50985">
    <property type="entry name" value="RCC1/BLIP-II"/>
    <property type="match status" value="3"/>
</dbReference>
<dbReference type="AlphaFoldDB" id="A0A8J8MKM0"/>
<dbReference type="Gene3D" id="2.130.10.30">
    <property type="entry name" value="Regulator of chromosome condensation 1/beta-lactamase-inhibitor protein II"/>
    <property type="match status" value="5"/>
</dbReference>
<keyword evidence="1" id="KW-0344">Guanine-nucleotide releasing factor</keyword>
<sequence>MHKKCKKCNPFAWGYNNYGQLGYPRFQNTFVNVCSINDVIQVDGGNQHSLALRSDGRVFSWGENNFGQLGINSNLDKNVPVEVVRINNISNISAGEFHSLAVNSDGTVYTWGRNNRGQLGNGTFSNSDIPVEIMGLPDIIAVAGGENHSLALAANGDVYAWGANFSGQLGLGFTSGDFNTPQQTLMMDAIAIAAGEDYSLALRSDGTVFAWGFGLNGRLGTGTMSFSNPVPTQVATITDIIAIAAGRAHGLALQSDGTLWSWGRNFNGQLGNGERGTEEPTPVQVINISDINLMQLGSIAAGSEHSMALLNDGTVRTWGDNDVGQLGDGTEVNSDIPVEVVGLKDVKFVGAGCEHNLAINDDGTVWSWGDNDNGQLGIGRFGLFSTIPVKVRGIEGVTDIACGEFHNLALKSDKKIRAWGSNRFGELGNGTVGGDSFVPVLVDRLNCVKAIAAGESHSLALTEDGTVFSWGNNMFGQLGDGTLTSRTIPGEVLGLPKIAAISAGGGFSLALDFNHRVWAWGDNEFGQIGNGTTVDQTLPERVENLEGIVAIDCGDNHSLAIGKCGIVFAWGDNQFGQLGIGSFDNNSNVPVQVLKLVNVIEISGGGLHSLARTCDGEVYAWGLNDNGQLGNGTFIDSNVPIRAFLCDEDVIQIAAGGKHSLALLRNHTVLAWGDNADGQLGNGTIEDSSIPTRVDYLCDVTQICAGERHSLAISCSPYYYKRVCSCMVKVDHNECDCKCKCKENSCKH</sequence>